<feature type="coiled-coil region" evidence="1">
    <location>
        <begin position="132"/>
        <end position="173"/>
    </location>
</feature>
<feature type="domain" description="Homeodomain phBC6A51-type" evidence="2">
    <location>
        <begin position="19"/>
        <end position="111"/>
    </location>
</feature>
<reference evidence="3" key="2">
    <citation type="submission" date="2015-03" db="EMBL/GenBank/DDBJ databases">
        <authorList>
            <person name="Chow C.-E.T."/>
            <person name="Winget D.M."/>
            <person name="White R.A.III."/>
            <person name="Hallam S.J."/>
            <person name="Suttle C.A."/>
        </authorList>
    </citation>
    <scope>NUCLEOTIDE SEQUENCE</scope>
    <source>
        <strain evidence="3">Anoxic2_2</strain>
    </source>
</reference>
<dbReference type="Gene3D" id="1.10.10.60">
    <property type="entry name" value="Homeodomain-like"/>
    <property type="match status" value="1"/>
</dbReference>
<evidence type="ECO:0000313" key="3">
    <source>
        <dbReference type="EMBL" id="AKH46794.1"/>
    </source>
</evidence>
<dbReference type="EMBL" id="KR029586">
    <property type="protein sequence ID" value="AKH46794.1"/>
    <property type="molecule type" value="Genomic_DNA"/>
</dbReference>
<name>A0A0F7L2K3_9VIRU</name>
<reference evidence="3" key="1">
    <citation type="journal article" date="2015" name="Front. Microbiol.">
        <title>Combining genomic sequencing methods to explore viral diversity and reveal potential virus-host interactions.</title>
        <authorList>
            <person name="Chow C.E."/>
            <person name="Winget D.M."/>
            <person name="White R.A.III."/>
            <person name="Hallam S.J."/>
            <person name="Suttle C.A."/>
        </authorList>
    </citation>
    <scope>NUCLEOTIDE SEQUENCE</scope>
    <source>
        <strain evidence="3">Anoxic2_2</strain>
    </source>
</reference>
<organism evidence="3">
    <name type="scientific">uncultured marine virus</name>
    <dbReference type="NCBI Taxonomy" id="186617"/>
    <lineage>
        <taxon>Viruses</taxon>
        <taxon>environmental samples</taxon>
    </lineage>
</organism>
<protein>
    <recommendedName>
        <fullName evidence="2">Homeodomain phBC6A51-type domain-containing protein</fullName>
    </recommendedName>
</protein>
<sequence length="202" mass="23236">MKHRRNDIAIVKDGTGIGLLQKKAINIMIADPKKTFPQIAKEVGCSRTALFKWRRDPIFVKEYHKAADIYLDSFLPQVDRVMVNKALEGDVSAARYLSDLRGRIIKKVDITHGPSPYQMWLEAQKLLKGDDAEEALVEVVEEEIDLETKQERINRMRNEHNEWKRRADDVKVAQLPSGRPTKDALESWHEEILLAEATYDEG</sequence>
<evidence type="ECO:0000256" key="1">
    <source>
        <dbReference type="SAM" id="Coils"/>
    </source>
</evidence>
<evidence type="ECO:0000259" key="2">
    <source>
        <dbReference type="Pfam" id="PF13022"/>
    </source>
</evidence>
<dbReference type="Pfam" id="PF13022">
    <property type="entry name" value="HTH_Tnp_1_2"/>
    <property type="match status" value="1"/>
</dbReference>
<dbReference type="InterPro" id="IPR024978">
    <property type="entry name" value="Homeodomain_phBC6A51-type"/>
</dbReference>
<accession>A0A0F7L2K3</accession>
<keyword evidence="1" id="KW-0175">Coiled coil</keyword>
<proteinExistence type="predicted"/>